<dbReference type="RefSeq" id="WP_368654237.1">
    <property type="nucleotide sequence ID" value="NZ_CP162599.1"/>
</dbReference>
<dbReference type="CDD" id="cd03112">
    <property type="entry name" value="CobW-like"/>
    <property type="match status" value="1"/>
</dbReference>
<dbReference type="Pfam" id="PF02492">
    <property type="entry name" value="cobW"/>
    <property type="match status" value="1"/>
</dbReference>
<proteinExistence type="inferred from homology"/>
<keyword evidence="3" id="KW-0143">Chaperone</keyword>
<dbReference type="InterPro" id="IPR051316">
    <property type="entry name" value="Zinc-reg_GTPase_activator"/>
</dbReference>
<name>A0AB39HS54_9BACI</name>
<dbReference type="SUPFAM" id="SSF52540">
    <property type="entry name" value="P-loop containing nucleoside triphosphate hydrolases"/>
    <property type="match status" value="1"/>
</dbReference>
<dbReference type="SMART" id="SM00833">
    <property type="entry name" value="CobW_C"/>
    <property type="match status" value="1"/>
</dbReference>
<dbReference type="InterPro" id="IPR003495">
    <property type="entry name" value="CobW/HypB/UreG_nucleotide-bd"/>
</dbReference>
<comment type="catalytic activity">
    <reaction evidence="5">
        <text>GTP + H2O = GDP + phosphate + H(+)</text>
        <dbReference type="Rhea" id="RHEA:19669"/>
        <dbReference type="ChEBI" id="CHEBI:15377"/>
        <dbReference type="ChEBI" id="CHEBI:15378"/>
        <dbReference type="ChEBI" id="CHEBI:37565"/>
        <dbReference type="ChEBI" id="CHEBI:43474"/>
        <dbReference type="ChEBI" id="CHEBI:58189"/>
    </reaction>
    <physiologicalReaction direction="left-to-right" evidence="5">
        <dbReference type="Rhea" id="RHEA:19670"/>
    </physiologicalReaction>
</comment>
<comment type="similarity">
    <text evidence="4">Belongs to the SIMIBI class G3E GTPase family. ZNG1 subfamily.</text>
</comment>
<keyword evidence="2" id="KW-0378">Hydrolase</keyword>
<dbReference type="GO" id="GO:0005737">
    <property type="term" value="C:cytoplasm"/>
    <property type="evidence" value="ECO:0007669"/>
    <property type="project" value="TreeGrafter"/>
</dbReference>
<dbReference type="GO" id="GO:0016787">
    <property type="term" value="F:hydrolase activity"/>
    <property type="evidence" value="ECO:0007669"/>
    <property type="project" value="UniProtKB-KW"/>
</dbReference>
<evidence type="ECO:0000256" key="3">
    <source>
        <dbReference type="ARBA" id="ARBA00023186"/>
    </source>
</evidence>
<accession>A0AB39HS54</accession>
<dbReference type="PANTHER" id="PTHR13748">
    <property type="entry name" value="COBW-RELATED"/>
    <property type="match status" value="1"/>
</dbReference>
<dbReference type="Gene3D" id="3.40.50.300">
    <property type="entry name" value="P-loop containing nucleotide triphosphate hydrolases"/>
    <property type="match status" value="1"/>
</dbReference>
<dbReference type="GO" id="GO:0000166">
    <property type="term" value="F:nucleotide binding"/>
    <property type="evidence" value="ECO:0007669"/>
    <property type="project" value="UniProtKB-KW"/>
</dbReference>
<feature type="domain" description="CobW C-terminal" evidence="6">
    <location>
        <begin position="226"/>
        <end position="320"/>
    </location>
</feature>
<dbReference type="PANTHER" id="PTHR13748:SF62">
    <property type="entry name" value="COBW DOMAIN-CONTAINING PROTEIN"/>
    <property type="match status" value="1"/>
</dbReference>
<dbReference type="Gene3D" id="3.30.1220.10">
    <property type="entry name" value="CobW-like, C-terminal domain"/>
    <property type="match status" value="1"/>
</dbReference>
<organism evidence="7">
    <name type="scientific">Ornithinibacillus sp. 4-3</name>
    <dbReference type="NCBI Taxonomy" id="3231488"/>
    <lineage>
        <taxon>Bacteria</taxon>
        <taxon>Bacillati</taxon>
        <taxon>Bacillota</taxon>
        <taxon>Bacilli</taxon>
        <taxon>Bacillales</taxon>
        <taxon>Bacillaceae</taxon>
        <taxon>Ornithinibacillus</taxon>
    </lineage>
</organism>
<reference evidence="7" key="1">
    <citation type="submission" date="2024-07" db="EMBL/GenBank/DDBJ databases">
        <title>Halotolerant mesophilic bacterium Ornithinibacillus sp. 4-3, sp. nov., isolated from soil.</title>
        <authorList>
            <person name="Sidarenka A.V."/>
            <person name="Guliayeva D.E."/>
            <person name="Leanovich S.I."/>
            <person name="Hileuskaya K.S."/>
            <person name="Akhremchuk A.E."/>
            <person name="Sikolenko M.A."/>
            <person name="Valentovich L.N."/>
        </authorList>
    </citation>
    <scope>NUCLEOTIDE SEQUENCE</scope>
    <source>
        <strain evidence="7">4-3</strain>
    </source>
</reference>
<dbReference type="SUPFAM" id="SSF90002">
    <property type="entry name" value="Hypothetical protein YjiA, C-terminal domain"/>
    <property type="match status" value="1"/>
</dbReference>
<dbReference type="EMBL" id="CP162599">
    <property type="protein sequence ID" value="XDK33559.1"/>
    <property type="molecule type" value="Genomic_DNA"/>
</dbReference>
<dbReference type="AlphaFoldDB" id="A0AB39HS54"/>
<keyword evidence="1" id="KW-0547">Nucleotide-binding</keyword>
<protein>
    <submittedName>
        <fullName evidence="7">GTP-binding protein</fullName>
    </submittedName>
</protein>
<evidence type="ECO:0000256" key="5">
    <source>
        <dbReference type="ARBA" id="ARBA00049117"/>
    </source>
</evidence>
<evidence type="ECO:0000256" key="2">
    <source>
        <dbReference type="ARBA" id="ARBA00022801"/>
    </source>
</evidence>
<gene>
    <name evidence="7" type="ORF">AB4Y30_04155</name>
</gene>
<dbReference type="InterPro" id="IPR036627">
    <property type="entry name" value="CobW-likC_sf"/>
</dbReference>
<dbReference type="Pfam" id="PF07683">
    <property type="entry name" value="CobW_C"/>
    <property type="match status" value="1"/>
</dbReference>
<evidence type="ECO:0000256" key="4">
    <source>
        <dbReference type="ARBA" id="ARBA00034320"/>
    </source>
</evidence>
<dbReference type="InterPro" id="IPR011629">
    <property type="entry name" value="CobW-like_C"/>
</dbReference>
<evidence type="ECO:0000313" key="7">
    <source>
        <dbReference type="EMBL" id="XDK33559.1"/>
    </source>
</evidence>
<dbReference type="InterPro" id="IPR027417">
    <property type="entry name" value="P-loop_NTPase"/>
</dbReference>
<evidence type="ECO:0000256" key="1">
    <source>
        <dbReference type="ARBA" id="ARBA00022741"/>
    </source>
</evidence>
<evidence type="ECO:0000259" key="6">
    <source>
        <dbReference type="SMART" id="SM00833"/>
    </source>
</evidence>
<sequence length="322" mass="36843">MSIEKPIPVTILTGFLGAGKTTLLNKLLHDMSDQKVAVIINEFGDTSIDGQLVIPTREEIIEINSGCICCNVRGDLIHLLDNLIKQEKKLDRVIIETTGMANPAPVIQTFLMDEKTADYFEIDSVITMVDALHIGQHLQEEEPQQQIAFADILLINKVDLITEAEKIKLEKQLIQMNPNAQRFYTTYGDVDTKDLIGHRSFELDHVLNIDPNLLTETHHHHHNHEVTSFVLQEDRPLDLDKVNRWFAYLVRVKGESLYRYKGILNIKQLEQKVAFQGVHMLFAGTEEELWGKEEKRKSEVVFIGKNLDHEELKKGFQKCLAI</sequence>